<name>A0AAP3E2U0_9EURY</name>
<gene>
    <name evidence="6" type="ORF">OB960_13225</name>
</gene>
<dbReference type="InterPro" id="IPR023214">
    <property type="entry name" value="HAD_sf"/>
</dbReference>
<dbReference type="RefSeq" id="WP_338004177.1">
    <property type="nucleotide sequence ID" value="NZ_JAOPKA010000007.1"/>
</dbReference>
<comment type="caution">
    <text evidence="6">The sequence shown here is derived from an EMBL/GenBank/DDBJ whole genome shotgun (WGS) entry which is preliminary data.</text>
</comment>
<dbReference type="Gene3D" id="3.40.50.1000">
    <property type="entry name" value="HAD superfamily/HAD-like"/>
    <property type="match status" value="1"/>
</dbReference>
<dbReference type="InterPro" id="IPR051400">
    <property type="entry name" value="HAD-like_hydrolase"/>
</dbReference>
<dbReference type="SUPFAM" id="SSF56784">
    <property type="entry name" value="HAD-like"/>
    <property type="match status" value="1"/>
</dbReference>
<comment type="cofactor">
    <cofactor evidence="1">
        <name>Mg(2+)</name>
        <dbReference type="ChEBI" id="CHEBI:18420"/>
    </cofactor>
</comment>
<dbReference type="EMBL" id="JAOPKA010000007">
    <property type="protein sequence ID" value="MCU4742357.1"/>
    <property type="molecule type" value="Genomic_DNA"/>
</dbReference>
<evidence type="ECO:0000256" key="4">
    <source>
        <dbReference type="ARBA" id="ARBA00022801"/>
    </source>
</evidence>
<keyword evidence="3" id="KW-0479">Metal-binding</keyword>
<dbReference type="SFLD" id="SFLDG01129">
    <property type="entry name" value="C1.5:_HAD__Beta-PGM__Phosphata"/>
    <property type="match status" value="1"/>
</dbReference>
<dbReference type="InterPro" id="IPR006439">
    <property type="entry name" value="HAD-SF_hydro_IA"/>
</dbReference>
<evidence type="ECO:0000256" key="3">
    <source>
        <dbReference type="ARBA" id="ARBA00022723"/>
    </source>
</evidence>
<evidence type="ECO:0000256" key="5">
    <source>
        <dbReference type="ARBA" id="ARBA00022842"/>
    </source>
</evidence>
<dbReference type="NCBIfam" id="TIGR01549">
    <property type="entry name" value="HAD-SF-IA-v1"/>
    <property type="match status" value="1"/>
</dbReference>
<dbReference type="InterPro" id="IPR036412">
    <property type="entry name" value="HAD-like_sf"/>
</dbReference>
<comment type="similarity">
    <text evidence="2">Belongs to the HAD-like hydrolase superfamily.</text>
</comment>
<accession>A0AAP3E2U0</accession>
<dbReference type="GO" id="GO:0046872">
    <property type="term" value="F:metal ion binding"/>
    <property type="evidence" value="ECO:0007669"/>
    <property type="project" value="UniProtKB-KW"/>
</dbReference>
<proteinExistence type="inferred from homology"/>
<dbReference type="Gene3D" id="1.10.150.520">
    <property type="match status" value="1"/>
</dbReference>
<keyword evidence="4 6" id="KW-0378">Hydrolase</keyword>
<dbReference type="Pfam" id="PF00702">
    <property type="entry name" value="Hydrolase"/>
    <property type="match status" value="1"/>
</dbReference>
<evidence type="ECO:0000256" key="2">
    <source>
        <dbReference type="ARBA" id="ARBA00007958"/>
    </source>
</evidence>
<dbReference type="Proteomes" id="UP001321018">
    <property type="component" value="Unassembled WGS sequence"/>
</dbReference>
<keyword evidence="5" id="KW-0460">Magnesium</keyword>
<dbReference type="GO" id="GO:0016791">
    <property type="term" value="F:phosphatase activity"/>
    <property type="evidence" value="ECO:0007669"/>
    <property type="project" value="TreeGrafter"/>
</dbReference>
<dbReference type="GO" id="GO:0044281">
    <property type="term" value="P:small molecule metabolic process"/>
    <property type="evidence" value="ECO:0007669"/>
    <property type="project" value="UniProtKB-ARBA"/>
</dbReference>
<dbReference type="PANTHER" id="PTHR46470">
    <property type="entry name" value="N-ACYLNEURAMINATE-9-PHOSPHATASE"/>
    <property type="match status" value="1"/>
</dbReference>
<evidence type="ECO:0000313" key="6">
    <source>
        <dbReference type="EMBL" id="MCU4742357.1"/>
    </source>
</evidence>
<organism evidence="6 7">
    <name type="scientific">Natronoglomus mannanivorans</name>
    <dbReference type="NCBI Taxonomy" id="2979990"/>
    <lineage>
        <taxon>Archaea</taxon>
        <taxon>Methanobacteriati</taxon>
        <taxon>Methanobacteriota</taxon>
        <taxon>Stenosarchaea group</taxon>
        <taxon>Halobacteria</taxon>
        <taxon>Halobacteriales</taxon>
        <taxon>Natrialbaceae</taxon>
        <taxon>Natronoglomus</taxon>
    </lineage>
</organism>
<protein>
    <submittedName>
        <fullName evidence="6">HAD family hydrolase</fullName>
    </submittedName>
</protein>
<sequence length="231" mass="26155">MSRDVKAVLFDLDETLCERPRRPAERLAAAFDRAGVEPFFTADEYHRLVDEIGGTDSDIRRRERCFERLAREYDRDETVGRQVADAYQALTDYTAVQFLPGAERVLEDLEETYRLGLVTNGGPDTQSPKIDALGIRDRFETVVLAGYDTPAKPDPTPFRTAMADLDVSPERTIYVGNSLRSDIAGASASEIRSVWIPYGDPERPNRTQNRFEPDYTLESIEEALSRPWEGD</sequence>
<dbReference type="AlphaFoldDB" id="A0AAP3E2U0"/>
<dbReference type="SFLD" id="SFLDS00003">
    <property type="entry name" value="Haloacid_Dehalogenase"/>
    <property type="match status" value="1"/>
</dbReference>
<reference evidence="6" key="1">
    <citation type="submission" date="2022-09" db="EMBL/GenBank/DDBJ databases">
        <title>Enrichment on poylsaccharides allowed isolation of novel metabolic and taxonomic groups of Haloarchaea.</title>
        <authorList>
            <person name="Sorokin D.Y."/>
            <person name="Elcheninov A.G."/>
            <person name="Khizhniak T.V."/>
            <person name="Kolganova T.V."/>
            <person name="Kublanov I.V."/>
        </authorList>
    </citation>
    <scope>NUCLEOTIDE SEQUENCE</scope>
    <source>
        <strain evidence="6">AArc-xg1-1</strain>
    </source>
</reference>
<evidence type="ECO:0000256" key="1">
    <source>
        <dbReference type="ARBA" id="ARBA00001946"/>
    </source>
</evidence>
<dbReference type="PANTHER" id="PTHR46470:SF2">
    <property type="entry name" value="GLYCERALDEHYDE 3-PHOSPHATE PHOSPHATASE"/>
    <property type="match status" value="1"/>
</dbReference>
<evidence type="ECO:0000313" key="7">
    <source>
        <dbReference type="Proteomes" id="UP001321018"/>
    </source>
</evidence>